<reference evidence="3 4" key="1">
    <citation type="submission" date="2019-07" db="EMBL/GenBank/DDBJ databases">
        <title>Whole genome shotgun sequence of Brevifollis gellanilyticus NBRC 108608.</title>
        <authorList>
            <person name="Hosoyama A."/>
            <person name="Uohara A."/>
            <person name="Ohji S."/>
            <person name="Ichikawa N."/>
        </authorList>
    </citation>
    <scope>NUCLEOTIDE SEQUENCE [LARGE SCALE GENOMIC DNA]</scope>
    <source>
        <strain evidence="3 4">NBRC 108608</strain>
    </source>
</reference>
<evidence type="ECO:0000256" key="2">
    <source>
        <dbReference type="SAM" id="Phobius"/>
    </source>
</evidence>
<protein>
    <submittedName>
        <fullName evidence="3">Uncharacterized protein</fullName>
    </submittedName>
</protein>
<dbReference type="EMBL" id="BKAG01000001">
    <property type="protein sequence ID" value="GEP40953.1"/>
    <property type="molecule type" value="Genomic_DNA"/>
</dbReference>
<evidence type="ECO:0000313" key="4">
    <source>
        <dbReference type="Proteomes" id="UP000321577"/>
    </source>
</evidence>
<dbReference type="OrthoDB" id="174076at2"/>
<keyword evidence="2" id="KW-1133">Transmembrane helix</keyword>
<dbReference type="Proteomes" id="UP000321577">
    <property type="component" value="Unassembled WGS sequence"/>
</dbReference>
<keyword evidence="2" id="KW-0812">Transmembrane</keyword>
<evidence type="ECO:0000313" key="3">
    <source>
        <dbReference type="EMBL" id="GEP40953.1"/>
    </source>
</evidence>
<gene>
    <name evidence="3" type="ORF">BGE01nite_02440</name>
</gene>
<feature type="region of interest" description="Disordered" evidence="1">
    <location>
        <begin position="1"/>
        <end position="33"/>
    </location>
</feature>
<dbReference type="AlphaFoldDB" id="A0A512M2J4"/>
<feature type="compositionally biased region" description="Acidic residues" evidence="1">
    <location>
        <begin position="213"/>
        <end position="225"/>
    </location>
</feature>
<dbReference type="RefSeq" id="WP_146848421.1">
    <property type="nucleotide sequence ID" value="NZ_BKAG01000001.1"/>
</dbReference>
<keyword evidence="2" id="KW-0472">Membrane</keyword>
<proteinExistence type="predicted"/>
<evidence type="ECO:0000256" key="1">
    <source>
        <dbReference type="SAM" id="MobiDB-lite"/>
    </source>
</evidence>
<feature type="transmembrane region" description="Helical" evidence="2">
    <location>
        <begin position="41"/>
        <end position="64"/>
    </location>
</feature>
<name>A0A512M2J4_9BACT</name>
<accession>A0A512M2J4</accession>
<sequence length="1139" mass="125955">MLIPPQTDSHRSHAKPEGLQTLTGTASMRPQDGRRLTKNGFTLVVTLVILAAVTILVVGLFGIVSRERQTSASYDAVDQADLAVQAGLDRAGVMLKGALADELGVMFSVPLTPALDDKQRPREMLMAANYDATAKLWKYQPLASGVARPVDGANLEMPAVAFESKPATDKMVGPAVDANAIEARRLPTPTPWAARVPRFWMQMRLSGKKVGGQEDEGEQEEEEQPEQDKVVARYSFYVEDLQGKLNLANVGVHDSDKNLPYREMDMTQTVIPPAVPFIPGFKIDKAARWRRSPASVWTLLRPDLEPLTSNSIPADLNTMHHRLTAVNSKRLAFSPEMWRELLLAPDPLTDWPGLELVRLNGPAARLPNGSLADVQLRALEENTTGYLAPYDELALVPHGPGLEFGGERKLNLNKILVDTGGAAGPADHQKMTAAVNEMATHINRHLPNFKLRAGGYPLPRTAGNREIRQMAYLKNLAAGMLDYADKDGLPSVNIPSGGAASPGDEANIEYRGGDSYPIVNEYWQRYRFDEFLGRHVKVSITDYVELYNPTNHVVTGDVTCCFEAKGRFSLGSRSYPVMSSLHMVDEEDPDCKKPQPIDGLLGYWFQPQSVTLQPNEIKVLAFAPVIFKLDGGELGNVTGVAYYGTAVNNNYQDDRDSRYRLAFRPTDESGGAVLPTYTVVDLPFTPLERYEKKVNTSSPKQLFNVNEPGLAYRLRQKGFAWNVGDSRAAYYIDYHQEEISYTAGSSPGGRNFRSNMDSYLPGESRTYLWPDGGHNTVPCTDHINNRNLDPDSLDLAPTVNPTNSLAERQKFVQRISNAGRYYSMTELGHIFDPIMWNPNGDTWFDKAVTYTQHADLDAATLKLNPSQQELDAHKLFCGGNTLRIGRVEHSLFRPDYRIRPDAGRPKNRGVAASTLLDLFHCGDANAVEAASYTGPLVRIDGHVNINTASRETLRALIAGRLSADPRLKRQSGDAEPDAATPVVMLPASRSRTEAQADVMASAIIQNRPYVTPAEVAEKAVLSRADADKMTKEPALLPLAENIPVFGYTKRDPSDDRKVTPEWSDAGAEELFARLWNNSTVRSRHFQVVVCGQALKTDRDGTTHVTATRSRIFHVFVRPVRRADGTIERQDVEITYSRAL</sequence>
<organism evidence="3 4">
    <name type="scientific">Brevifollis gellanilyticus</name>
    <dbReference type="NCBI Taxonomy" id="748831"/>
    <lineage>
        <taxon>Bacteria</taxon>
        <taxon>Pseudomonadati</taxon>
        <taxon>Verrucomicrobiota</taxon>
        <taxon>Verrucomicrobiia</taxon>
        <taxon>Verrucomicrobiales</taxon>
        <taxon>Verrucomicrobiaceae</taxon>
    </lineage>
</organism>
<keyword evidence="4" id="KW-1185">Reference proteome</keyword>
<feature type="region of interest" description="Disordered" evidence="1">
    <location>
        <begin position="207"/>
        <end position="228"/>
    </location>
</feature>
<comment type="caution">
    <text evidence="3">The sequence shown here is derived from an EMBL/GenBank/DDBJ whole genome shotgun (WGS) entry which is preliminary data.</text>
</comment>